<sequence>MSYSLTYQIKGINGKFVIPIRQEDDIKYICAKIQKDFGIIPKLSARIYGSELQGSNIVSQCVQSQDVITFITKETDKGHPNLTFYRQPIITPRYQSYSTFIVFTTVNFQSMTVGNKIKVDVEHDNISKIEKTIKDMLKSKYSKLINANKLKSIKLLLYLPGGIPFLDGTISNFIESFPDFMPHLYAIILYDKTITDKVLEKSFDTVCNISTPEMQSLISPDHQSDTYSLCEIASVLGYIQQKGQSVERMIYSIAKFCHFAPMICGLYSLANLSRVTGRTIIQITAPLIQLFTQMDKTLENQTNLFSSTVKFLTYFMNIKISDRIPCTEFIRPFYNIGYEKYFHDYFPESKFPKLENFIAFDPDFRDQDWIGFEIPNLKESDFENAMNHTKTLDIIPPMSLREMHRYSLFQGQNGPWLFLAASVSKEETERDKIDYINPEKGYVEHDTYENIAVKSIGIDYKNKSISNQFDEKVINSIDPVKVTQLVFIVIDKSGSMCCGFGAGNGSWNAPIEKNRFTASQKFFVKFTEACYRFHTTSLYGSIMFNHSTEVRNQLNPLVSNFRERMIIPGERPSGGTKMFSAMKMGADLLLRANSDNKYPNAVLRLIVISDGEDGDSKNMQETVSNFILQNHIRVDAIIVSDEVARELVAISRFTGGIAICPQTIEEGLELFNKEEFFNVHLRQFGQMRAPNVTSQELSELPRLTVNQLDKEIHIKPNEYADREKFVVSPIHAIVDYDKEVNKHLETGGSLHEVHQNQKRIINELRKINSNPDEDIRVFPLKDRVDVWRVLIKGIEGSAYEGRWFYMIIEFLAEYPTHYPLFRFIHPPFHPNITDQGRVCMDSLDQRYRSDMSILELLGDIKLLLLEPNFDSCVDLKREQHREEMVEYQRRRALAKSKDQEPPLPSIVKEWNDRNSKGSPDEWENDWKIEKDDDTLKNLQKVSIVPEQFLCPISRKIMREPVKATSGVYYEKVELEKYLKSTQNPTCRAKVDENGKPIPLPPEKNMGLKVDNQMKTRITQWIKANNYREDEEEGNEEENIVYFNNTGQKIPGAKYAILFNEGAKPVQLASHSKSRPRPPLSE</sequence>
<feature type="domain" description="UBC core" evidence="2">
    <location>
        <begin position="755"/>
        <end position="916"/>
    </location>
</feature>
<dbReference type="SMART" id="SM00327">
    <property type="entry name" value="VWA"/>
    <property type="match status" value="1"/>
</dbReference>
<dbReference type="InterPro" id="IPR000608">
    <property type="entry name" value="UBC"/>
</dbReference>
<dbReference type="PROSITE" id="PS50127">
    <property type="entry name" value="UBC_2"/>
    <property type="match status" value="1"/>
</dbReference>
<dbReference type="Pfam" id="PF00179">
    <property type="entry name" value="UQ_con"/>
    <property type="match status" value="1"/>
</dbReference>
<dbReference type="Pfam" id="PF00092">
    <property type="entry name" value="VWA"/>
    <property type="match status" value="1"/>
</dbReference>
<comment type="caution">
    <text evidence="5">The sequence shown here is derived from an EMBL/GenBank/DDBJ whole genome shotgun (WGS) entry which is preliminary data.</text>
</comment>
<evidence type="ECO:0000259" key="4">
    <source>
        <dbReference type="PROSITE" id="PS51698"/>
    </source>
</evidence>
<dbReference type="EMBL" id="JAPFFF010000020">
    <property type="protein sequence ID" value="KAK8857602.1"/>
    <property type="molecule type" value="Genomic_DNA"/>
</dbReference>
<protein>
    <recommendedName>
        <fullName evidence="7">Ubiquitin-conjugating enzyme family protein</fullName>
    </recommendedName>
</protein>
<dbReference type="SMART" id="SM00504">
    <property type="entry name" value="Ubox"/>
    <property type="match status" value="1"/>
</dbReference>
<dbReference type="CDD" id="cd00198">
    <property type="entry name" value="vWFA"/>
    <property type="match status" value="1"/>
</dbReference>
<feature type="domain" description="VWFA" evidence="3">
    <location>
        <begin position="485"/>
        <end position="697"/>
    </location>
</feature>
<dbReference type="Gene3D" id="3.10.110.10">
    <property type="entry name" value="Ubiquitin Conjugating Enzyme"/>
    <property type="match status" value="1"/>
</dbReference>
<dbReference type="SMART" id="SM00212">
    <property type="entry name" value="UBCc"/>
    <property type="match status" value="1"/>
</dbReference>
<dbReference type="PROSITE" id="PS51698">
    <property type="entry name" value="U_BOX"/>
    <property type="match status" value="1"/>
</dbReference>
<dbReference type="Proteomes" id="UP001470230">
    <property type="component" value="Unassembled WGS sequence"/>
</dbReference>
<reference evidence="5 6" key="1">
    <citation type="submission" date="2024-04" db="EMBL/GenBank/DDBJ databases">
        <title>Tritrichomonas musculus Genome.</title>
        <authorList>
            <person name="Alves-Ferreira E."/>
            <person name="Grigg M."/>
            <person name="Lorenzi H."/>
            <person name="Galac M."/>
        </authorList>
    </citation>
    <scope>NUCLEOTIDE SEQUENCE [LARGE SCALE GENOMIC DNA]</scope>
    <source>
        <strain evidence="5 6">EAF2021</strain>
    </source>
</reference>
<dbReference type="CDD" id="cd00195">
    <property type="entry name" value="UBCc_UEV"/>
    <property type="match status" value="1"/>
</dbReference>
<evidence type="ECO:0008006" key="7">
    <source>
        <dbReference type="Google" id="ProtNLM"/>
    </source>
</evidence>
<evidence type="ECO:0000259" key="3">
    <source>
        <dbReference type="PROSITE" id="PS50234"/>
    </source>
</evidence>
<dbReference type="InterPro" id="IPR003613">
    <property type="entry name" value="Ubox_domain"/>
</dbReference>
<dbReference type="InterPro" id="IPR013083">
    <property type="entry name" value="Znf_RING/FYVE/PHD"/>
</dbReference>
<proteinExistence type="predicted"/>
<dbReference type="Pfam" id="PF04564">
    <property type="entry name" value="U-box"/>
    <property type="match status" value="1"/>
</dbReference>
<dbReference type="Gene3D" id="3.40.50.410">
    <property type="entry name" value="von Willebrand factor, type A domain"/>
    <property type="match status" value="1"/>
</dbReference>
<accession>A0ABR2I541</accession>
<dbReference type="PANTHER" id="PTHR24067">
    <property type="entry name" value="UBIQUITIN-CONJUGATING ENZYME E2"/>
    <property type="match status" value="1"/>
</dbReference>
<organism evidence="5 6">
    <name type="scientific">Tritrichomonas musculus</name>
    <dbReference type="NCBI Taxonomy" id="1915356"/>
    <lineage>
        <taxon>Eukaryota</taxon>
        <taxon>Metamonada</taxon>
        <taxon>Parabasalia</taxon>
        <taxon>Tritrichomonadida</taxon>
        <taxon>Tritrichomonadidae</taxon>
        <taxon>Tritrichomonas</taxon>
    </lineage>
</organism>
<feature type="compositionally biased region" description="Basic and acidic residues" evidence="1">
    <location>
        <begin position="909"/>
        <end position="923"/>
    </location>
</feature>
<dbReference type="InterPro" id="IPR050113">
    <property type="entry name" value="Ub_conjugating_enzyme"/>
</dbReference>
<evidence type="ECO:0000256" key="1">
    <source>
        <dbReference type="SAM" id="MobiDB-lite"/>
    </source>
</evidence>
<evidence type="ECO:0000313" key="5">
    <source>
        <dbReference type="EMBL" id="KAK8857602.1"/>
    </source>
</evidence>
<gene>
    <name evidence="5" type="ORF">M9Y10_016007</name>
</gene>
<dbReference type="InterPro" id="IPR016135">
    <property type="entry name" value="UBQ-conjugating_enzyme/RWD"/>
</dbReference>
<keyword evidence="6" id="KW-1185">Reference proteome</keyword>
<dbReference type="PROSITE" id="PS50234">
    <property type="entry name" value="VWFA"/>
    <property type="match status" value="1"/>
</dbReference>
<name>A0ABR2I541_9EUKA</name>
<dbReference type="Gene3D" id="3.30.40.10">
    <property type="entry name" value="Zinc/RING finger domain, C3HC4 (zinc finger)"/>
    <property type="match status" value="1"/>
</dbReference>
<feature type="region of interest" description="Disordered" evidence="1">
    <location>
        <begin position="892"/>
        <end position="923"/>
    </location>
</feature>
<dbReference type="SUPFAM" id="SSF53300">
    <property type="entry name" value="vWA-like"/>
    <property type="match status" value="1"/>
</dbReference>
<evidence type="ECO:0000313" key="6">
    <source>
        <dbReference type="Proteomes" id="UP001470230"/>
    </source>
</evidence>
<feature type="domain" description="U-box" evidence="4">
    <location>
        <begin position="943"/>
        <end position="1027"/>
    </location>
</feature>
<dbReference type="InterPro" id="IPR036465">
    <property type="entry name" value="vWFA_dom_sf"/>
</dbReference>
<dbReference type="SUPFAM" id="SSF57850">
    <property type="entry name" value="RING/U-box"/>
    <property type="match status" value="1"/>
</dbReference>
<dbReference type="InterPro" id="IPR002035">
    <property type="entry name" value="VWF_A"/>
</dbReference>
<dbReference type="SUPFAM" id="SSF54495">
    <property type="entry name" value="UBC-like"/>
    <property type="match status" value="1"/>
</dbReference>
<evidence type="ECO:0000259" key="2">
    <source>
        <dbReference type="PROSITE" id="PS50127"/>
    </source>
</evidence>